<organism evidence="1 2">
    <name type="scientific">Helicobacter bizzozeronii (strain CIII-1)</name>
    <dbReference type="NCBI Taxonomy" id="1002804"/>
    <lineage>
        <taxon>Bacteria</taxon>
        <taxon>Pseudomonadati</taxon>
        <taxon>Campylobacterota</taxon>
        <taxon>Epsilonproteobacteria</taxon>
        <taxon>Campylobacterales</taxon>
        <taxon>Helicobacteraceae</taxon>
        <taxon>Helicobacter</taxon>
    </lineage>
</organism>
<reference evidence="1 2" key="1">
    <citation type="journal article" date="2011" name="J. Bacteriol.">
        <title>Genome sequence of Helicobacter bizzozeronii strain CIII-1, an isolate from human gastric mucosa.</title>
        <authorList>
            <person name="Schott T."/>
            <person name="Rossi M."/>
            <person name="Hanninen M.L."/>
        </authorList>
    </citation>
    <scope>NUCLEOTIDE SEQUENCE [LARGE SCALE GENOMIC DNA]</scope>
    <source>
        <strain evidence="1 2">CIII-1</strain>
    </source>
</reference>
<dbReference type="KEGG" id="hbi:HBZC1_18920"/>
<dbReference type="AlphaFoldDB" id="F8KPY4"/>
<evidence type="ECO:0000313" key="2">
    <source>
        <dbReference type="Proteomes" id="UP000008387"/>
    </source>
</evidence>
<dbReference type="RefSeq" id="WP_013891247.1">
    <property type="nucleotide sequence ID" value="NC_015674.1"/>
</dbReference>
<name>F8KPY4_HELBC</name>
<sequence>MARLRVGRVLGLLCLLVNLAWGLECAYNTSYNKIERFAQKLDSNFDPDGGNYSKTAHILEVSRAYVGKTLYCGVVMRLLVAEENMRLMCFNISFQITDSALQARGRSLCFVQLHRHY</sequence>
<dbReference type="Proteomes" id="UP000008387">
    <property type="component" value="Chromosome"/>
</dbReference>
<accession>F8KPY4</accession>
<evidence type="ECO:0000313" key="1">
    <source>
        <dbReference type="EMBL" id="CCB80878.1"/>
    </source>
</evidence>
<dbReference type="STRING" id="1002804.HBZC1_18920"/>
<dbReference type="EMBL" id="FR871757">
    <property type="protein sequence ID" value="CCB80878.1"/>
    <property type="molecule type" value="Genomic_DNA"/>
</dbReference>
<dbReference type="HOGENOM" id="CLU_2081555_0_0_7"/>
<protein>
    <submittedName>
        <fullName evidence="1">Uncharacterized protein</fullName>
    </submittedName>
</protein>
<gene>
    <name evidence="1" type="ordered locus">HBZC1_18920</name>
</gene>
<proteinExistence type="predicted"/>
<dbReference type="GeneID" id="64361310"/>
<keyword evidence="2" id="KW-1185">Reference proteome</keyword>